<evidence type="ECO:0000256" key="1">
    <source>
        <dbReference type="SAM" id="MobiDB-lite"/>
    </source>
</evidence>
<reference evidence="2" key="1">
    <citation type="submission" date="2019-08" db="EMBL/GenBank/DDBJ databases">
        <authorList>
            <person name="Kucharzyk K."/>
            <person name="Murdoch R.W."/>
            <person name="Higgins S."/>
            <person name="Loffler F."/>
        </authorList>
    </citation>
    <scope>NUCLEOTIDE SEQUENCE</scope>
</reference>
<dbReference type="EMBL" id="VSSQ01046429">
    <property type="protein sequence ID" value="MPN00401.1"/>
    <property type="molecule type" value="Genomic_DNA"/>
</dbReference>
<name>A0A645EET0_9ZZZZ</name>
<feature type="compositionally biased region" description="Basic residues" evidence="1">
    <location>
        <begin position="1"/>
        <end position="15"/>
    </location>
</feature>
<comment type="caution">
    <text evidence="2">The sequence shown here is derived from an EMBL/GenBank/DDBJ whole genome shotgun (WGS) entry which is preliminary data.</text>
</comment>
<proteinExistence type="predicted"/>
<gene>
    <name evidence="2" type="ORF">SDC9_147595</name>
</gene>
<accession>A0A645EET0</accession>
<protein>
    <submittedName>
        <fullName evidence="2">Uncharacterized protein</fullName>
    </submittedName>
</protein>
<feature type="region of interest" description="Disordered" evidence="1">
    <location>
        <begin position="1"/>
        <end position="72"/>
    </location>
</feature>
<evidence type="ECO:0000313" key="2">
    <source>
        <dbReference type="EMBL" id="MPN00401.1"/>
    </source>
</evidence>
<dbReference type="AlphaFoldDB" id="A0A645EET0"/>
<sequence>MDGHGAKIHLHHHQSDHHDDGQQGVIVIGDGADKQRKAGPVVHKGADGGSPRGDGRDNTNRRGGGVDQIGQLRTGDVVAVRHGEHHAAHGEAVKIVVNKNQNTQHNGGELRARPGFNVLLRPAAKGRGAAGAVHQAYYGS</sequence>
<organism evidence="2">
    <name type="scientific">bioreactor metagenome</name>
    <dbReference type="NCBI Taxonomy" id="1076179"/>
    <lineage>
        <taxon>unclassified sequences</taxon>
        <taxon>metagenomes</taxon>
        <taxon>ecological metagenomes</taxon>
    </lineage>
</organism>